<dbReference type="EMBL" id="VJMJ01000058">
    <property type="protein sequence ID" value="KAF0739891.1"/>
    <property type="molecule type" value="Genomic_DNA"/>
</dbReference>
<dbReference type="Gene3D" id="6.10.250.1710">
    <property type="match status" value="1"/>
</dbReference>
<feature type="region of interest" description="Disordered" evidence="5">
    <location>
        <begin position="1"/>
        <end position="20"/>
    </location>
</feature>
<gene>
    <name evidence="6" type="ORF">Ae201684_004592</name>
</gene>
<evidence type="ECO:0000256" key="1">
    <source>
        <dbReference type="ARBA" id="ARBA00004177"/>
    </source>
</evidence>
<dbReference type="OrthoDB" id="5592979at2759"/>
<dbReference type="GO" id="GO:0006900">
    <property type="term" value="P:vesicle budding from membrane"/>
    <property type="evidence" value="ECO:0007669"/>
    <property type="project" value="TreeGrafter"/>
</dbReference>
<protein>
    <submittedName>
        <fullName evidence="6">Uncharacterized protein</fullName>
    </submittedName>
</protein>
<keyword evidence="4" id="KW-0175">Coiled coil</keyword>
<dbReference type="GO" id="GO:0009898">
    <property type="term" value="C:cytoplasmic side of plasma membrane"/>
    <property type="evidence" value="ECO:0007669"/>
    <property type="project" value="TreeGrafter"/>
</dbReference>
<evidence type="ECO:0000313" key="6">
    <source>
        <dbReference type="EMBL" id="KAF0739891.1"/>
    </source>
</evidence>
<accession>A0A6G0XHZ3</accession>
<proteinExistence type="inferred from homology"/>
<reference evidence="6 7" key="1">
    <citation type="submission" date="2019-07" db="EMBL/GenBank/DDBJ databases">
        <title>Genomics analysis of Aphanomyces spp. identifies a new class of oomycete effector associated with host adaptation.</title>
        <authorList>
            <person name="Gaulin E."/>
        </authorList>
    </citation>
    <scope>NUCLEOTIDE SEQUENCE [LARGE SCALE GENOMIC DNA]</scope>
    <source>
        <strain evidence="6 7">ATCC 201684</strain>
    </source>
</reference>
<keyword evidence="7" id="KW-1185">Reference proteome</keyword>
<evidence type="ECO:0000256" key="4">
    <source>
        <dbReference type="SAM" id="Coils"/>
    </source>
</evidence>
<dbReference type="GO" id="GO:0005771">
    <property type="term" value="C:multivesicular body"/>
    <property type="evidence" value="ECO:0007669"/>
    <property type="project" value="TreeGrafter"/>
</dbReference>
<evidence type="ECO:0000313" key="7">
    <source>
        <dbReference type="Proteomes" id="UP000481153"/>
    </source>
</evidence>
<dbReference type="Gene3D" id="1.10.287.1060">
    <property type="entry name" value="ESAT-6-like"/>
    <property type="match status" value="1"/>
</dbReference>
<comment type="caution">
    <text evidence="6">The sequence shown here is derived from an EMBL/GenBank/DDBJ whole genome shotgun (WGS) entry which is preliminary data.</text>
</comment>
<dbReference type="PANTHER" id="PTHR22761:SF10">
    <property type="entry name" value="GH13992P"/>
    <property type="match status" value="1"/>
</dbReference>
<comment type="similarity">
    <text evidence="2">Belongs to the SNF7 family.</text>
</comment>
<sequence>MNLFGRKAPAPVRTSPSDTAETIRKLREQLDTLEKRESHIEKKIALQLEEAKKKSAAKDKRGAIFCLKRKKMYESEIEKLQGARMTLETQVMTLESTQVNMATFQAMRVGTQQMKAIHGQMNVESVDDIMDDIQEEMATANEIAQAISQPIGNTLYDDDELESELAALEDLAMEEELANATPVAAPAAVRPPAQPVAQRPQPAQAVSPAVLNLPEAPTHAVSQVKVTGKADADELEELRRLEASMAM</sequence>
<dbReference type="GO" id="GO:0000815">
    <property type="term" value="C:ESCRT III complex"/>
    <property type="evidence" value="ECO:0007669"/>
    <property type="project" value="TreeGrafter"/>
</dbReference>
<evidence type="ECO:0000256" key="2">
    <source>
        <dbReference type="ARBA" id="ARBA00006190"/>
    </source>
</evidence>
<feature type="coiled-coil region" evidence="4">
    <location>
        <begin position="70"/>
        <end position="97"/>
    </location>
</feature>
<dbReference type="GO" id="GO:0032511">
    <property type="term" value="P:late endosome to vacuole transport via multivesicular body sorting pathway"/>
    <property type="evidence" value="ECO:0007669"/>
    <property type="project" value="TreeGrafter"/>
</dbReference>
<dbReference type="Pfam" id="PF03357">
    <property type="entry name" value="Snf7"/>
    <property type="match status" value="1"/>
</dbReference>
<dbReference type="Proteomes" id="UP000481153">
    <property type="component" value="Unassembled WGS sequence"/>
</dbReference>
<name>A0A6G0XHZ3_9STRA</name>
<comment type="subcellular location">
    <subcellularLocation>
        <location evidence="1">Endosome</location>
    </subcellularLocation>
</comment>
<dbReference type="AlphaFoldDB" id="A0A6G0XHZ3"/>
<dbReference type="InterPro" id="IPR005024">
    <property type="entry name" value="Snf7_fam"/>
</dbReference>
<dbReference type="PANTHER" id="PTHR22761">
    <property type="entry name" value="CHARGED MULTIVESICULAR BODY PROTEIN"/>
    <property type="match status" value="1"/>
</dbReference>
<evidence type="ECO:0000256" key="3">
    <source>
        <dbReference type="ARBA" id="ARBA00022753"/>
    </source>
</evidence>
<dbReference type="VEuPathDB" id="FungiDB:AeMF1_011397"/>
<keyword evidence="3" id="KW-0967">Endosome</keyword>
<organism evidence="6 7">
    <name type="scientific">Aphanomyces euteiches</name>
    <dbReference type="NCBI Taxonomy" id="100861"/>
    <lineage>
        <taxon>Eukaryota</taxon>
        <taxon>Sar</taxon>
        <taxon>Stramenopiles</taxon>
        <taxon>Oomycota</taxon>
        <taxon>Saprolegniomycetes</taxon>
        <taxon>Saprolegniales</taxon>
        <taxon>Verrucalvaceae</taxon>
        <taxon>Aphanomyces</taxon>
    </lineage>
</organism>
<evidence type="ECO:0000256" key="5">
    <source>
        <dbReference type="SAM" id="MobiDB-lite"/>
    </source>
</evidence>